<keyword evidence="3" id="KW-1185">Reference proteome</keyword>
<dbReference type="GO" id="GO:0009055">
    <property type="term" value="F:electron transfer activity"/>
    <property type="evidence" value="ECO:0007669"/>
    <property type="project" value="InterPro"/>
</dbReference>
<dbReference type="RefSeq" id="WP_007194644.1">
    <property type="nucleotide sequence ID" value="NZ_AFWV01000013.1"/>
</dbReference>
<dbReference type="eggNOG" id="COG2010">
    <property type="taxonomic scope" value="Bacteria"/>
</dbReference>
<feature type="signal peptide" evidence="1">
    <location>
        <begin position="1"/>
        <end position="23"/>
    </location>
</feature>
<accession>F9UFR9</accession>
<dbReference type="Proteomes" id="UP000005459">
    <property type="component" value="Unassembled WGS sequence"/>
</dbReference>
<organism evidence="2 3">
    <name type="scientific">Thiocapsa marina 5811</name>
    <dbReference type="NCBI Taxonomy" id="768671"/>
    <lineage>
        <taxon>Bacteria</taxon>
        <taxon>Pseudomonadati</taxon>
        <taxon>Pseudomonadota</taxon>
        <taxon>Gammaproteobacteria</taxon>
        <taxon>Chromatiales</taxon>
        <taxon>Chromatiaceae</taxon>
        <taxon>Thiocapsa</taxon>
    </lineage>
</organism>
<dbReference type="STRING" id="768671.ThimaDRAFT_3772"/>
<dbReference type="GO" id="GO:0020037">
    <property type="term" value="F:heme binding"/>
    <property type="evidence" value="ECO:0007669"/>
    <property type="project" value="InterPro"/>
</dbReference>
<evidence type="ECO:0000313" key="3">
    <source>
        <dbReference type="Proteomes" id="UP000005459"/>
    </source>
</evidence>
<dbReference type="EMBL" id="AFWV01000013">
    <property type="protein sequence ID" value="EGV16943.1"/>
    <property type="molecule type" value="Genomic_DNA"/>
</dbReference>
<dbReference type="Gene3D" id="1.10.760.10">
    <property type="entry name" value="Cytochrome c-like domain"/>
    <property type="match status" value="1"/>
</dbReference>
<evidence type="ECO:0008006" key="4">
    <source>
        <dbReference type="Google" id="ProtNLM"/>
    </source>
</evidence>
<dbReference type="SUPFAM" id="SSF46626">
    <property type="entry name" value="Cytochrome c"/>
    <property type="match status" value="1"/>
</dbReference>
<proteinExistence type="predicted"/>
<keyword evidence="1" id="KW-0732">Signal</keyword>
<protein>
    <recommendedName>
        <fullName evidence="4">Green heme protein</fullName>
    </recommendedName>
</protein>
<evidence type="ECO:0000256" key="1">
    <source>
        <dbReference type="SAM" id="SignalP"/>
    </source>
</evidence>
<evidence type="ECO:0000313" key="2">
    <source>
        <dbReference type="EMBL" id="EGV16943.1"/>
    </source>
</evidence>
<dbReference type="AlphaFoldDB" id="F9UFR9"/>
<feature type="chain" id="PRO_5003394190" description="Green heme protein" evidence="1">
    <location>
        <begin position="24"/>
        <end position="97"/>
    </location>
</feature>
<name>F9UFR9_9GAMM</name>
<dbReference type="OrthoDB" id="9796294at2"/>
<gene>
    <name evidence="2" type="ORF">ThimaDRAFT_3772</name>
</gene>
<reference evidence="2 3" key="1">
    <citation type="submission" date="2011-06" db="EMBL/GenBank/DDBJ databases">
        <title>The draft genome of Thiocapsa marina 5811.</title>
        <authorList>
            <consortium name="US DOE Joint Genome Institute (JGI-PGF)"/>
            <person name="Lucas S."/>
            <person name="Han J."/>
            <person name="Cheng J.-F."/>
            <person name="Goodwin L."/>
            <person name="Pitluck S."/>
            <person name="Peters L."/>
            <person name="Land M.L."/>
            <person name="Hauser L."/>
            <person name="Vogl K."/>
            <person name="Liu Z."/>
            <person name="Imhoff J."/>
            <person name="Thiel V."/>
            <person name="Frigaard N.-U."/>
            <person name="Bryant D."/>
            <person name="Woyke T.J."/>
        </authorList>
    </citation>
    <scope>NUCLEOTIDE SEQUENCE [LARGE SCALE GENOMIC DNA]</scope>
    <source>
        <strain evidence="2 3">5811</strain>
    </source>
</reference>
<dbReference type="InterPro" id="IPR036909">
    <property type="entry name" value="Cyt_c-like_dom_sf"/>
</dbReference>
<sequence>MKIQSILLGAGTAVLLGLGSVSAQTQPSENAESLYEENCLSCHGSEIYTRDGRMVTSPDGLERQVQRCETALGLRWFDEDIKDVAAYLNHHFYQFER</sequence>